<protein>
    <submittedName>
        <fullName evidence="1">Uncharacterized protein</fullName>
    </submittedName>
</protein>
<gene>
    <name evidence="1" type="ORF">D1614_04155</name>
</gene>
<dbReference type="PROSITE" id="PS51257">
    <property type="entry name" value="PROKAR_LIPOPROTEIN"/>
    <property type="match status" value="1"/>
</dbReference>
<sequence>MKNHRTQLFGASILSILCFSLILFISSCEKSDSDSSKDYKSGKLKNLTGLDGCGWVIELDDKSKLEPLNLDAFDLELAENKEIKFKYHERTDLGSYCMVGVVAEIDEIKDISKLVCDQSVIISSEEYENAPNDPFSITELTITGDCLNIKFAASGCDGDTWTVKLIDSGNVAKSDPCQRTLRLSLDNKEICTAVPGKEVSFDIKNLQIIGDDKVILHVSGEEILYEY</sequence>
<comment type="caution">
    <text evidence="1">The sequence shown here is derived from an EMBL/GenBank/DDBJ whole genome shotgun (WGS) entry which is preliminary data.</text>
</comment>
<accession>A0A399T584</accession>
<dbReference type="Proteomes" id="UP000265926">
    <property type="component" value="Unassembled WGS sequence"/>
</dbReference>
<evidence type="ECO:0000313" key="2">
    <source>
        <dbReference type="Proteomes" id="UP000265926"/>
    </source>
</evidence>
<dbReference type="EMBL" id="QWGR01000002">
    <property type="protein sequence ID" value="RIJ49942.1"/>
    <property type="molecule type" value="Genomic_DNA"/>
</dbReference>
<evidence type="ECO:0000313" key="1">
    <source>
        <dbReference type="EMBL" id="RIJ49942.1"/>
    </source>
</evidence>
<dbReference type="AlphaFoldDB" id="A0A399T584"/>
<organism evidence="1 2">
    <name type="scientific">Maribellus luteus</name>
    <dbReference type="NCBI Taxonomy" id="2305463"/>
    <lineage>
        <taxon>Bacteria</taxon>
        <taxon>Pseudomonadati</taxon>
        <taxon>Bacteroidota</taxon>
        <taxon>Bacteroidia</taxon>
        <taxon>Marinilabiliales</taxon>
        <taxon>Prolixibacteraceae</taxon>
        <taxon>Maribellus</taxon>
    </lineage>
</organism>
<dbReference type="RefSeq" id="WP_119436630.1">
    <property type="nucleotide sequence ID" value="NZ_QWGR01000002.1"/>
</dbReference>
<reference evidence="1 2" key="1">
    <citation type="submission" date="2018-08" db="EMBL/GenBank/DDBJ databases">
        <title>Pallidiluteibacterium maritimus gen. nov., sp. nov., isolated from coastal sediment.</title>
        <authorList>
            <person name="Zhou L.Y."/>
        </authorList>
    </citation>
    <scope>NUCLEOTIDE SEQUENCE [LARGE SCALE GENOMIC DNA]</scope>
    <source>
        <strain evidence="1 2">XSD2</strain>
    </source>
</reference>
<name>A0A399T584_9BACT</name>
<proteinExistence type="predicted"/>
<dbReference type="OrthoDB" id="1493159at2"/>
<keyword evidence="2" id="KW-1185">Reference proteome</keyword>